<feature type="active site" evidence="3">
    <location>
        <position position="238"/>
    </location>
</feature>
<accession>A0A0C9VVG4</accession>
<comment type="similarity">
    <text evidence="1 5">Belongs to the peptidase A1 family.</text>
</comment>
<evidence type="ECO:0000256" key="5">
    <source>
        <dbReference type="RuleBase" id="RU000454"/>
    </source>
</evidence>
<dbReference type="EMBL" id="KN839857">
    <property type="protein sequence ID" value="KIJ62085.1"/>
    <property type="molecule type" value="Genomic_DNA"/>
</dbReference>
<feature type="active site" evidence="3">
    <location>
        <position position="49"/>
    </location>
</feature>
<dbReference type="PANTHER" id="PTHR47966">
    <property type="entry name" value="BETA-SITE APP-CLEAVING ENZYME, ISOFORM A-RELATED"/>
    <property type="match status" value="1"/>
</dbReference>
<dbReference type="Pfam" id="PF00026">
    <property type="entry name" value="Asp"/>
    <property type="match status" value="1"/>
</dbReference>
<dbReference type="InterPro" id="IPR034164">
    <property type="entry name" value="Pepsin-like_dom"/>
</dbReference>
<evidence type="ECO:0000256" key="2">
    <source>
        <dbReference type="ARBA" id="ARBA00022750"/>
    </source>
</evidence>
<dbReference type="PROSITE" id="PS51767">
    <property type="entry name" value="PEPTIDASE_A1"/>
    <property type="match status" value="1"/>
</dbReference>
<proteinExistence type="inferred from homology"/>
<keyword evidence="5" id="KW-0378">Hydrolase</keyword>
<dbReference type="SUPFAM" id="SSF50630">
    <property type="entry name" value="Acid proteases"/>
    <property type="match status" value="1"/>
</dbReference>
<dbReference type="InterPro" id="IPR021109">
    <property type="entry name" value="Peptidase_aspartic_dom_sf"/>
</dbReference>
<evidence type="ECO:0000259" key="6">
    <source>
        <dbReference type="PROSITE" id="PS51767"/>
    </source>
</evidence>
<dbReference type="PANTHER" id="PTHR47966:SF51">
    <property type="entry name" value="BETA-SITE APP-CLEAVING ENZYME, ISOFORM A-RELATED"/>
    <property type="match status" value="1"/>
</dbReference>
<sequence length="344" mass="37195">MALESASTGLLKRDANLNGSVPLQNQDQELWRGTIKIGTPPQEFTVDFDTGSSDLFIPSDFCGVSCDGHRKYNAESSSTSEWLFKPFALAYGTGETFGVQVRDVVEVGGYRVLDQTFGDAYFYSPTFAAEPSPISAGFTPDGLSGLAFPEISQLEGTPLMQSLNQSNQLAERYFSFKFSTTPGQSELTIGGTNPTLYKNETLVYTPVTERGYWEVTMDGLLNPNGTVPESLNSSSIIDTGTTLIITTEAIATGYFQDIPGAKSYAIPCKTLNSTTPRLAFGGRSFTVSPETWNLGPLSGSDDCTVGLASSKEFTFTIVGDTFLQNVYTIFDFGSEPRVMFADLA</sequence>
<evidence type="ECO:0000313" key="8">
    <source>
        <dbReference type="Proteomes" id="UP000053820"/>
    </source>
</evidence>
<dbReference type="OrthoDB" id="15189at2759"/>
<dbReference type="HOGENOM" id="CLU_013253_1_0_1"/>
<evidence type="ECO:0000256" key="4">
    <source>
        <dbReference type="PIRSR" id="PIRSR601461-2"/>
    </source>
</evidence>
<keyword evidence="4" id="KW-1015">Disulfide bond</keyword>
<keyword evidence="2 5" id="KW-0064">Aspartyl protease</keyword>
<evidence type="ECO:0000256" key="1">
    <source>
        <dbReference type="ARBA" id="ARBA00007447"/>
    </source>
</evidence>
<dbReference type="InterPro" id="IPR033121">
    <property type="entry name" value="PEPTIDASE_A1"/>
</dbReference>
<evidence type="ECO:0000313" key="7">
    <source>
        <dbReference type="EMBL" id="KIJ62085.1"/>
    </source>
</evidence>
<name>A0A0C9VVG4_9AGAM</name>
<feature type="domain" description="Peptidase A1" evidence="6">
    <location>
        <begin position="31"/>
        <end position="341"/>
    </location>
</feature>
<dbReference type="PROSITE" id="PS00141">
    <property type="entry name" value="ASP_PROTEASE"/>
    <property type="match status" value="1"/>
</dbReference>
<dbReference type="CDD" id="cd05471">
    <property type="entry name" value="pepsin_like"/>
    <property type="match status" value="1"/>
</dbReference>
<feature type="disulfide bond" evidence="4">
    <location>
        <begin position="62"/>
        <end position="66"/>
    </location>
</feature>
<organism evidence="7 8">
    <name type="scientific">Hydnomerulius pinastri MD-312</name>
    <dbReference type="NCBI Taxonomy" id="994086"/>
    <lineage>
        <taxon>Eukaryota</taxon>
        <taxon>Fungi</taxon>
        <taxon>Dikarya</taxon>
        <taxon>Basidiomycota</taxon>
        <taxon>Agaricomycotina</taxon>
        <taxon>Agaricomycetes</taxon>
        <taxon>Agaricomycetidae</taxon>
        <taxon>Boletales</taxon>
        <taxon>Boletales incertae sedis</taxon>
        <taxon>Leucogyrophana</taxon>
    </lineage>
</organism>
<dbReference type="InterPro" id="IPR001461">
    <property type="entry name" value="Aspartic_peptidase_A1"/>
</dbReference>
<gene>
    <name evidence="7" type="ORF">HYDPIDRAFT_95023</name>
</gene>
<dbReference type="AlphaFoldDB" id="A0A0C9VVG4"/>
<dbReference type="GO" id="GO:0004190">
    <property type="term" value="F:aspartic-type endopeptidase activity"/>
    <property type="evidence" value="ECO:0007669"/>
    <property type="project" value="UniProtKB-KW"/>
</dbReference>
<evidence type="ECO:0000256" key="3">
    <source>
        <dbReference type="PIRSR" id="PIRSR601461-1"/>
    </source>
</evidence>
<dbReference type="InterPro" id="IPR001969">
    <property type="entry name" value="Aspartic_peptidase_AS"/>
</dbReference>
<dbReference type="FunFam" id="2.40.70.10:FF:000008">
    <property type="entry name" value="Cathepsin D"/>
    <property type="match status" value="1"/>
</dbReference>
<protein>
    <submittedName>
        <fullName evidence="7">Unplaced genomic scaffold scaffold_23, whole genome shotgun sequence</fullName>
    </submittedName>
</protein>
<dbReference type="GO" id="GO:0006508">
    <property type="term" value="P:proteolysis"/>
    <property type="evidence" value="ECO:0007669"/>
    <property type="project" value="UniProtKB-KW"/>
</dbReference>
<dbReference type="Proteomes" id="UP000053820">
    <property type="component" value="Unassembled WGS sequence"/>
</dbReference>
<keyword evidence="8" id="KW-1185">Reference proteome</keyword>
<reference evidence="7 8" key="1">
    <citation type="submission" date="2014-04" db="EMBL/GenBank/DDBJ databases">
        <title>Evolutionary Origins and Diversification of the Mycorrhizal Mutualists.</title>
        <authorList>
            <consortium name="DOE Joint Genome Institute"/>
            <consortium name="Mycorrhizal Genomics Consortium"/>
            <person name="Kohler A."/>
            <person name="Kuo A."/>
            <person name="Nagy L.G."/>
            <person name="Floudas D."/>
            <person name="Copeland A."/>
            <person name="Barry K.W."/>
            <person name="Cichocki N."/>
            <person name="Veneault-Fourrey C."/>
            <person name="LaButti K."/>
            <person name="Lindquist E.A."/>
            <person name="Lipzen A."/>
            <person name="Lundell T."/>
            <person name="Morin E."/>
            <person name="Murat C."/>
            <person name="Riley R."/>
            <person name="Ohm R."/>
            <person name="Sun H."/>
            <person name="Tunlid A."/>
            <person name="Henrissat B."/>
            <person name="Grigoriev I.V."/>
            <person name="Hibbett D.S."/>
            <person name="Martin F."/>
        </authorList>
    </citation>
    <scope>NUCLEOTIDE SEQUENCE [LARGE SCALE GENOMIC DNA]</scope>
    <source>
        <strain evidence="7 8">MD-312</strain>
    </source>
</reference>
<dbReference type="PRINTS" id="PR00792">
    <property type="entry name" value="PEPSIN"/>
</dbReference>
<keyword evidence="5" id="KW-0645">Protease</keyword>
<dbReference type="Gene3D" id="2.40.70.10">
    <property type="entry name" value="Acid Proteases"/>
    <property type="match status" value="2"/>
</dbReference>